<proteinExistence type="predicted"/>
<keyword evidence="2" id="KW-1185">Reference proteome</keyword>
<dbReference type="EMBL" id="JAAALK010000080">
    <property type="protein sequence ID" value="KAG8093195.1"/>
    <property type="molecule type" value="Genomic_DNA"/>
</dbReference>
<gene>
    <name evidence="1" type="ORF">GUJ93_ZPchr0012g21784</name>
</gene>
<protein>
    <submittedName>
        <fullName evidence="1">Uncharacterized protein</fullName>
    </submittedName>
</protein>
<name>A0A8J5WL06_ZIZPA</name>
<dbReference type="Proteomes" id="UP000729402">
    <property type="component" value="Unassembled WGS sequence"/>
</dbReference>
<comment type="caution">
    <text evidence="1">The sequence shown here is derived from an EMBL/GenBank/DDBJ whole genome shotgun (WGS) entry which is preliminary data.</text>
</comment>
<dbReference type="AlphaFoldDB" id="A0A8J5WL06"/>
<evidence type="ECO:0000313" key="2">
    <source>
        <dbReference type="Proteomes" id="UP000729402"/>
    </source>
</evidence>
<evidence type="ECO:0000313" key="1">
    <source>
        <dbReference type="EMBL" id="KAG8093195.1"/>
    </source>
</evidence>
<accession>A0A8J5WL06</accession>
<sequence length="69" mass="7675">MFESQRMTPTARVLPAVMTPSDSKLWPAVMSVCHLGVPSLITMADDLVFETIDSHSVILMTSGWKYAIY</sequence>
<reference evidence="1" key="2">
    <citation type="submission" date="2021-02" db="EMBL/GenBank/DDBJ databases">
        <authorList>
            <person name="Kimball J.A."/>
            <person name="Haas M.W."/>
            <person name="Macchietto M."/>
            <person name="Kono T."/>
            <person name="Duquette J."/>
            <person name="Shao M."/>
        </authorList>
    </citation>
    <scope>NUCLEOTIDE SEQUENCE</scope>
    <source>
        <tissue evidence="1">Fresh leaf tissue</tissue>
    </source>
</reference>
<organism evidence="1 2">
    <name type="scientific">Zizania palustris</name>
    <name type="common">Northern wild rice</name>
    <dbReference type="NCBI Taxonomy" id="103762"/>
    <lineage>
        <taxon>Eukaryota</taxon>
        <taxon>Viridiplantae</taxon>
        <taxon>Streptophyta</taxon>
        <taxon>Embryophyta</taxon>
        <taxon>Tracheophyta</taxon>
        <taxon>Spermatophyta</taxon>
        <taxon>Magnoliopsida</taxon>
        <taxon>Liliopsida</taxon>
        <taxon>Poales</taxon>
        <taxon>Poaceae</taxon>
        <taxon>BOP clade</taxon>
        <taxon>Oryzoideae</taxon>
        <taxon>Oryzeae</taxon>
        <taxon>Zizaniinae</taxon>
        <taxon>Zizania</taxon>
    </lineage>
</organism>
<reference evidence="1" key="1">
    <citation type="journal article" date="2021" name="bioRxiv">
        <title>Whole Genome Assembly and Annotation of Northern Wild Rice, Zizania palustris L., Supports a Whole Genome Duplication in the Zizania Genus.</title>
        <authorList>
            <person name="Haas M."/>
            <person name="Kono T."/>
            <person name="Macchietto M."/>
            <person name="Millas R."/>
            <person name="McGilp L."/>
            <person name="Shao M."/>
            <person name="Duquette J."/>
            <person name="Hirsch C.N."/>
            <person name="Kimball J."/>
        </authorList>
    </citation>
    <scope>NUCLEOTIDE SEQUENCE</scope>
    <source>
        <tissue evidence="1">Fresh leaf tissue</tissue>
    </source>
</reference>